<evidence type="ECO:0000256" key="1">
    <source>
        <dbReference type="SAM" id="SignalP"/>
    </source>
</evidence>
<organism evidence="3 4">
    <name type="scientific">Gordonia lacunae</name>
    <dbReference type="NCBI Taxonomy" id="417102"/>
    <lineage>
        <taxon>Bacteria</taxon>
        <taxon>Bacillati</taxon>
        <taxon>Actinomycetota</taxon>
        <taxon>Actinomycetes</taxon>
        <taxon>Mycobacteriales</taxon>
        <taxon>Gordoniaceae</taxon>
        <taxon>Gordonia</taxon>
    </lineage>
</organism>
<comment type="caution">
    <text evidence="3">The sequence shown here is derived from an EMBL/GenBank/DDBJ whole genome shotgun (WGS) entry which is preliminary data.</text>
</comment>
<dbReference type="AlphaFoldDB" id="A0A243Q4U8"/>
<reference evidence="3 4" key="1">
    <citation type="submission" date="2017-05" db="EMBL/GenBank/DDBJ databases">
        <title>Biotechnological potential of actinobacteria isolated from South African environments.</title>
        <authorList>
            <person name="Le Roes-Hill M."/>
            <person name="Prins A."/>
            <person name="Durrell K.A."/>
        </authorList>
    </citation>
    <scope>NUCLEOTIDE SEQUENCE [LARGE SCALE GENOMIC DNA]</scope>
    <source>
        <strain evidence="3">BS2</strain>
    </source>
</reference>
<evidence type="ECO:0000313" key="3">
    <source>
        <dbReference type="EMBL" id="OUC76441.1"/>
    </source>
</evidence>
<dbReference type="PANTHER" id="PTHR12147">
    <property type="entry name" value="METALLOPEPTIDASE M28 FAMILY MEMBER"/>
    <property type="match status" value="1"/>
</dbReference>
<dbReference type="InterPro" id="IPR007484">
    <property type="entry name" value="Peptidase_M28"/>
</dbReference>
<evidence type="ECO:0000259" key="2">
    <source>
        <dbReference type="Pfam" id="PF04389"/>
    </source>
</evidence>
<dbReference type="Proteomes" id="UP000194632">
    <property type="component" value="Unassembled WGS sequence"/>
</dbReference>
<proteinExistence type="predicted"/>
<dbReference type="Gene3D" id="3.40.630.10">
    <property type="entry name" value="Zn peptidases"/>
    <property type="match status" value="1"/>
</dbReference>
<dbReference type="STRING" id="417102.CA982_22035"/>
<name>A0A243Q4U8_9ACTN</name>
<feature type="signal peptide" evidence="1">
    <location>
        <begin position="1"/>
        <end position="26"/>
    </location>
</feature>
<dbReference type="GO" id="GO:0006508">
    <property type="term" value="P:proteolysis"/>
    <property type="evidence" value="ECO:0007669"/>
    <property type="project" value="InterPro"/>
</dbReference>
<protein>
    <recommendedName>
        <fullName evidence="2">Peptidase M28 domain-containing protein</fullName>
    </recommendedName>
</protein>
<dbReference type="Pfam" id="PF04389">
    <property type="entry name" value="Peptidase_M28"/>
    <property type="match status" value="1"/>
</dbReference>
<dbReference type="PANTHER" id="PTHR12147:SF26">
    <property type="entry name" value="PEPTIDASE M28 DOMAIN-CONTAINING PROTEIN"/>
    <property type="match status" value="1"/>
</dbReference>
<accession>A0A243Q4U8</accession>
<keyword evidence="1" id="KW-0732">Signal</keyword>
<keyword evidence="4" id="KW-1185">Reference proteome</keyword>
<dbReference type="PROSITE" id="PS51257">
    <property type="entry name" value="PROKAR_LIPOPROTEIN"/>
    <property type="match status" value="1"/>
</dbReference>
<dbReference type="GO" id="GO:0008235">
    <property type="term" value="F:metalloexopeptidase activity"/>
    <property type="evidence" value="ECO:0007669"/>
    <property type="project" value="InterPro"/>
</dbReference>
<sequence length="333" mass="35210">MILMPRRMRTVLTLPVVAAVMLTASACGDDSTTSDGPGEAAAYPYLESISEIANEHGGNRAVGTDGGRATRDYIVEQLTRMGYQPRTQPVTSGEGDMGANILADTGGPGRTVIVGAHYDSVKQGPGINDNGTGVATVLAIGERLRNTRPNLNVRLAFWDAEEYGIAGSHTYVKSMSPAETKSVVAYINADMTGTREPTAMVYDADGSSAKRLVEKVKQDPDLVRGINAAIPPKDAESENFEATLRECLGREHIPVDEDVLLNGSSDTAPFVGRVPAGGAVLVHEVLSPDNVLQYAPGYHTSGDTIDTVDADVLERTTDAMWCSVLTVSDGALS</sequence>
<feature type="chain" id="PRO_5012986928" description="Peptidase M28 domain-containing protein" evidence="1">
    <location>
        <begin position="27"/>
        <end position="333"/>
    </location>
</feature>
<dbReference type="EMBL" id="NGFO01000033">
    <property type="protein sequence ID" value="OUC76441.1"/>
    <property type="molecule type" value="Genomic_DNA"/>
</dbReference>
<dbReference type="InterPro" id="IPR045175">
    <property type="entry name" value="M28_fam"/>
</dbReference>
<evidence type="ECO:0000313" key="4">
    <source>
        <dbReference type="Proteomes" id="UP000194632"/>
    </source>
</evidence>
<feature type="domain" description="Peptidase M28" evidence="2">
    <location>
        <begin position="100"/>
        <end position="321"/>
    </location>
</feature>
<dbReference type="SUPFAM" id="SSF53187">
    <property type="entry name" value="Zn-dependent exopeptidases"/>
    <property type="match status" value="1"/>
</dbReference>
<gene>
    <name evidence="3" type="ORF">CA982_22035</name>
</gene>